<accession>A0AA45L9D2</accession>
<evidence type="ECO:0000313" key="5">
    <source>
        <dbReference type="EMBL" id="QUF05185.1"/>
    </source>
</evidence>
<evidence type="ECO:0000259" key="4">
    <source>
        <dbReference type="PROSITE" id="PS01124"/>
    </source>
</evidence>
<dbReference type="SUPFAM" id="SSF46689">
    <property type="entry name" value="Homeodomain-like"/>
    <property type="match status" value="1"/>
</dbReference>
<keyword evidence="1" id="KW-0805">Transcription regulation</keyword>
<keyword evidence="2" id="KW-0238">DNA-binding</keyword>
<proteinExistence type="predicted"/>
<dbReference type="InterPro" id="IPR050204">
    <property type="entry name" value="AraC_XylS_family_regulators"/>
</dbReference>
<dbReference type="PANTHER" id="PTHR46796:SF15">
    <property type="entry name" value="BLL1074 PROTEIN"/>
    <property type="match status" value="1"/>
</dbReference>
<dbReference type="AlphaFoldDB" id="A0AA45L9D2"/>
<dbReference type="InterPro" id="IPR018060">
    <property type="entry name" value="HTH_AraC"/>
</dbReference>
<feature type="domain" description="HTH araC/xylS-type" evidence="4">
    <location>
        <begin position="146"/>
        <end position="227"/>
    </location>
</feature>
<evidence type="ECO:0000313" key="6">
    <source>
        <dbReference type="Proteomes" id="UP000677152"/>
    </source>
</evidence>
<dbReference type="EMBL" id="CP073249">
    <property type="protein sequence ID" value="QUF05185.1"/>
    <property type="molecule type" value="Genomic_DNA"/>
</dbReference>
<dbReference type="Proteomes" id="UP000677152">
    <property type="component" value="Chromosome"/>
</dbReference>
<gene>
    <name evidence="5" type="ORF">KCV87_03455</name>
</gene>
<name>A0AA45L9D2_9PSEU</name>
<dbReference type="PANTHER" id="PTHR46796">
    <property type="entry name" value="HTH-TYPE TRANSCRIPTIONAL ACTIVATOR RHAS-RELATED"/>
    <property type="match status" value="1"/>
</dbReference>
<dbReference type="NCBIfam" id="NF033521">
    <property type="entry name" value="lasso_leader_L3"/>
    <property type="match status" value="1"/>
</dbReference>
<dbReference type="Gene3D" id="1.10.10.60">
    <property type="entry name" value="Homeodomain-like"/>
    <property type="match status" value="1"/>
</dbReference>
<reference evidence="5" key="1">
    <citation type="submission" date="2021-04" db="EMBL/GenBank/DDBJ databases">
        <title>Genomic sequence of Actinosynnema pretiosum subsp. pretiosum ATCC 31280 (C-14919).</title>
        <authorList>
            <person name="Bai L."/>
            <person name="Wang X."/>
            <person name="Xiao Y."/>
        </authorList>
    </citation>
    <scope>NUCLEOTIDE SEQUENCE</scope>
    <source>
        <strain evidence="5">ATCC 31280</strain>
    </source>
</reference>
<evidence type="ECO:0000256" key="1">
    <source>
        <dbReference type="ARBA" id="ARBA00023015"/>
    </source>
</evidence>
<dbReference type="InterPro" id="IPR009057">
    <property type="entry name" value="Homeodomain-like_sf"/>
</dbReference>
<dbReference type="GO" id="GO:0043565">
    <property type="term" value="F:sequence-specific DNA binding"/>
    <property type="evidence" value="ECO:0007669"/>
    <property type="project" value="InterPro"/>
</dbReference>
<dbReference type="SMART" id="SM00342">
    <property type="entry name" value="HTH_ARAC"/>
    <property type="match status" value="1"/>
</dbReference>
<dbReference type="Pfam" id="PF12833">
    <property type="entry name" value="HTH_18"/>
    <property type="match status" value="1"/>
</dbReference>
<keyword evidence="3" id="KW-0804">Transcription</keyword>
<dbReference type="PROSITE" id="PS01124">
    <property type="entry name" value="HTH_ARAC_FAMILY_2"/>
    <property type="match status" value="1"/>
</dbReference>
<evidence type="ECO:0000256" key="2">
    <source>
        <dbReference type="ARBA" id="ARBA00023125"/>
    </source>
</evidence>
<evidence type="ECO:0000256" key="3">
    <source>
        <dbReference type="ARBA" id="ARBA00023163"/>
    </source>
</evidence>
<organism evidence="5 6">
    <name type="scientific">Actinosynnema pretiosum subsp. pretiosum</name>
    <dbReference type="NCBI Taxonomy" id="103721"/>
    <lineage>
        <taxon>Bacteria</taxon>
        <taxon>Bacillati</taxon>
        <taxon>Actinomycetota</taxon>
        <taxon>Actinomycetes</taxon>
        <taxon>Pseudonocardiales</taxon>
        <taxon>Pseudonocardiaceae</taxon>
        <taxon>Actinosynnema</taxon>
    </lineage>
</organism>
<sequence>MVRYRTGPDEPDLPDATATLSFHFPPAATGLPPHVVREPPLARFTTDPDPACRDCARIDALVHPWAVNALTGRTDPTAVLGARRTRLRDTILAEPLLTASTAPDRPTRLRALDEALQRLWERATPVPTPVRHTWHALSQVHGAALISHVAAASGWSHRQLSRRFTAELGVPLKTAARVLRLHRALRLLADGLPGSRVAAECDFYDQAHFTRECRLLTGATPEALRRRSGGMAISSNTAPPAIGEDRCAGRFSRPPRSSSTKCPEDSMENAIEVYEAPCLVEIGDFAELTQLTNRGYWLDGPWGAWWF</sequence>
<protein>
    <submittedName>
        <fullName evidence="5">AraC family transcriptional regulator</fullName>
    </submittedName>
</protein>
<dbReference type="GO" id="GO:0003700">
    <property type="term" value="F:DNA-binding transcription factor activity"/>
    <property type="evidence" value="ECO:0007669"/>
    <property type="project" value="InterPro"/>
</dbReference>